<accession>A0A9D1YFH7</accession>
<dbReference type="SUPFAM" id="SSF102405">
    <property type="entry name" value="MCP/YpsA-like"/>
    <property type="match status" value="1"/>
</dbReference>
<evidence type="ECO:0000256" key="1">
    <source>
        <dbReference type="ARBA" id="ARBA00006525"/>
    </source>
</evidence>
<reference evidence="5" key="2">
    <citation type="submission" date="2021-04" db="EMBL/GenBank/DDBJ databases">
        <authorList>
            <person name="Gilroy R."/>
        </authorList>
    </citation>
    <scope>NUCLEOTIDE SEQUENCE</scope>
    <source>
        <strain evidence="5">1282</strain>
    </source>
</reference>
<feature type="domain" description="Smf/DprA SLOG" evidence="3">
    <location>
        <begin position="79"/>
        <end position="289"/>
    </location>
</feature>
<dbReference type="Pfam" id="PF02481">
    <property type="entry name" value="DNA_processg_A"/>
    <property type="match status" value="1"/>
</dbReference>
<dbReference type="InterPro" id="IPR036388">
    <property type="entry name" value="WH-like_DNA-bd_sf"/>
</dbReference>
<dbReference type="InterPro" id="IPR003488">
    <property type="entry name" value="DprA"/>
</dbReference>
<organism evidence="5 6">
    <name type="scientific">Candidatus Acutalibacter pullistercoris</name>
    <dbReference type="NCBI Taxonomy" id="2838418"/>
    <lineage>
        <taxon>Bacteria</taxon>
        <taxon>Bacillati</taxon>
        <taxon>Bacillota</taxon>
        <taxon>Clostridia</taxon>
        <taxon>Eubacteriales</taxon>
        <taxon>Acutalibacteraceae</taxon>
        <taxon>Acutalibacter</taxon>
    </lineage>
</organism>
<sequence>MDNRVYWIWLQQAFGEGSPLPWKIFKGYPGGIREFYEGGPRLWNTRRDISDQKAEGLYHFTLEAAKARLDYALSLGWEVLTPESGRFPEGLRHIPDPPAALYVQGTLPDLDTRPAIALVGARKATPESKRAAERIACQLTMEGAAVVSGEATGVDFSALMGALSGGGPAVSVLPVDLGSPYLVESASLRRTIVQRGGALVSEYFTQRNPNKGTFPHRNRLITGMCCGVVIIQARLKSGTMIYARHAKEQDRDVFVVLGPEGSPGQEGCLSLLEDGAKAVANGEDVLEEYALRFRQREKGPPGEPVLRQVVRRLGREESRPAVLRDSSPLPPELSSELSSELPPEERAVLEALGGDTLPVGLLAERTGMPVGALFGLLTRLEMEDKIVSLPGKRYRRA</sequence>
<comment type="similarity">
    <text evidence="1">Belongs to the DprA/Smf family.</text>
</comment>
<evidence type="ECO:0000313" key="5">
    <source>
        <dbReference type="EMBL" id="HIY26268.1"/>
    </source>
</evidence>
<reference evidence="5" key="1">
    <citation type="journal article" date="2021" name="PeerJ">
        <title>Extensive microbial diversity within the chicken gut microbiome revealed by metagenomics and culture.</title>
        <authorList>
            <person name="Gilroy R."/>
            <person name="Ravi A."/>
            <person name="Getino M."/>
            <person name="Pursley I."/>
            <person name="Horton D.L."/>
            <person name="Alikhan N.F."/>
            <person name="Baker D."/>
            <person name="Gharbi K."/>
            <person name="Hall N."/>
            <person name="Watson M."/>
            <person name="Adriaenssens E.M."/>
            <person name="Foster-Nyarko E."/>
            <person name="Jarju S."/>
            <person name="Secka A."/>
            <person name="Antonio M."/>
            <person name="Oren A."/>
            <person name="Chaudhuri R.R."/>
            <person name="La Ragione R."/>
            <person name="Hildebrand F."/>
            <person name="Pallen M.J."/>
        </authorList>
    </citation>
    <scope>NUCLEOTIDE SEQUENCE</scope>
    <source>
        <strain evidence="5">1282</strain>
    </source>
</reference>
<dbReference type="InterPro" id="IPR057666">
    <property type="entry name" value="DrpA_SLOG"/>
</dbReference>
<feature type="region of interest" description="Disordered" evidence="2">
    <location>
        <begin position="317"/>
        <end position="342"/>
    </location>
</feature>
<name>A0A9D1YFH7_9FIRM</name>
<dbReference type="NCBIfam" id="TIGR00732">
    <property type="entry name" value="dprA"/>
    <property type="match status" value="1"/>
</dbReference>
<feature type="compositionally biased region" description="Low complexity" evidence="2">
    <location>
        <begin position="332"/>
        <end position="341"/>
    </location>
</feature>
<dbReference type="PANTHER" id="PTHR43022:SF1">
    <property type="entry name" value="PROTEIN SMF"/>
    <property type="match status" value="1"/>
</dbReference>
<dbReference type="GO" id="GO:0009294">
    <property type="term" value="P:DNA-mediated transformation"/>
    <property type="evidence" value="ECO:0007669"/>
    <property type="project" value="InterPro"/>
</dbReference>
<dbReference type="Gene3D" id="1.10.10.10">
    <property type="entry name" value="Winged helix-like DNA-binding domain superfamily/Winged helix DNA-binding domain"/>
    <property type="match status" value="1"/>
</dbReference>
<protein>
    <submittedName>
        <fullName evidence="5">DNA-processing protein DprA</fullName>
    </submittedName>
</protein>
<proteinExistence type="inferred from homology"/>
<gene>
    <name evidence="5" type="primary">dprA</name>
    <name evidence="5" type="ORF">H9838_03740</name>
</gene>
<evidence type="ECO:0000259" key="3">
    <source>
        <dbReference type="Pfam" id="PF02481"/>
    </source>
</evidence>
<dbReference type="Proteomes" id="UP000823915">
    <property type="component" value="Unassembled WGS sequence"/>
</dbReference>
<evidence type="ECO:0000259" key="4">
    <source>
        <dbReference type="Pfam" id="PF17782"/>
    </source>
</evidence>
<dbReference type="Gene3D" id="3.40.50.450">
    <property type="match status" value="1"/>
</dbReference>
<dbReference type="EMBL" id="DXDU01000059">
    <property type="protein sequence ID" value="HIY26268.1"/>
    <property type="molecule type" value="Genomic_DNA"/>
</dbReference>
<dbReference type="Pfam" id="PF17782">
    <property type="entry name" value="WHD_DprA"/>
    <property type="match status" value="1"/>
</dbReference>
<evidence type="ECO:0000313" key="6">
    <source>
        <dbReference type="Proteomes" id="UP000823915"/>
    </source>
</evidence>
<evidence type="ECO:0000256" key="2">
    <source>
        <dbReference type="SAM" id="MobiDB-lite"/>
    </source>
</evidence>
<dbReference type="InterPro" id="IPR041614">
    <property type="entry name" value="DprA_WH"/>
</dbReference>
<comment type="caution">
    <text evidence="5">The sequence shown here is derived from an EMBL/GenBank/DDBJ whole genome shotgun (WGS) entry which is preliminary data.</text>
</comment>
<feature type="domain" description="DprA winged helix" evidence="4">
    <location>
        <begin position="338"/>
        <end position="392"/>
    </location>
</feature>
<dbReference type="PANTHER" id="PTHR43022">
    <property type="entry name" value="PROTEIN SMF"/>
    <property type="match status" value="1"/>
</dbReference>
<dbReference type="AlphaFoldDB" id="A0A9D1YFH7"/>